<comment type="caution">
    <text evidence="8">The sequence shown here is derived from an EMBL/GenBank/DDBJ whole genome shotgun (WGS) entry which is preliminary data.</text>
</comment>
<dbReference type="Proteomes" id="UP000286246">
    <property type="component" value="Unassembled WGS sequence"/>
</dbReference>
<evidence type="ECO:0000256" key="2">
    <source>
        <dbReference type="ARBA" id="ARBA00006275"/>
    </source>
</evidence>
<dbReference type="Pfam" id="PF14322">
    <property type="entry name" value="SusD-like_3"/>
    <property type="match status" value="1"/>
</dbReference>
<gene>
    <name evidence="8" type="ORF">DFQ12_2536</name>
</gene>
<dbReference type="InterPro" id="IPR033985">
    <property type="entry name" value="SusD-like_N"/>
</dbReference>
<organism evidence="8 9">
    <name type="scientific">Sphingobacterium detergens</name>
    <dbReference type="NCBI Taxonomy" id="1145106"/>
    <lineage>
        <taxon>Bacteria</taxon>
        <taxon>Pseudomonadati</taxon>
        <taxon>Bacteroidota</taxon>
        <taxon>Sphingobacteriia</taxon>
        <taxon>Sphingobacteriales</taxon>
        <taxon>Sphingobacteriaceae</taxon>
        <taxon>Sphingobacterium</taxon>
    </lineage>
</organism>
<feature type="domain" description="RagB/SusD" evidence="6">
    <location>
        <begin position="339"/>
        <end position="408"/>
    </location>
</feature>
<reference evidence="8 9" key="1">
    <citation type="submission" date="2018-09" db="EMBL/GenBank/DDBJ databases">
        <title>Genomic Encyclopedia of Type Strains, Phase III (KMG-III): the genomes of soil and plant-associated and newly described type strains.</title>
        <authorList>
            <person name="Whitman W."/>
        </authorList>
    </citation>
    <scope>NUCLEOTIDE SEQUENCE [LARGE SCALE GENOMIC DNA]</scope>
    <source>
        <strain evidence="8 9">CECT 7938</strain>
    </source>
</reference>
<accession>A0A420B6J4</accession>
<evidence type="ECO:0000313" key="8">
    <source>
        <dbReference type="EMBL" id="RKE52302.1"/>
    </source>
</evidence>
<evidence type="ECO:0000256" key="4">
    <source>
        <dbReference type="ARBA" id="ARBA00023136"/>
    </source>
</evidence>
<keyword evidence="3" id="KW-0732">Signal</keyword>
<evidence type="ECO:0000313" key="9">
    <source>
        <dbReference type="Proteomes" id="UP000286246"/>
    </source>
</evidence>
<dbReference type="EMBL" id="RAPY01000002">
    <property type="protein sequence ID" value="RKE52302.1"/>
    <property type="molecule type" value="Genomic_DNA"/>
</dbReference>
<proteinExistence type="inferred from homology"/>
<name>A0A420B6J4_SPHD1</name>
<dbReference type="AlphaFoldDB" id="A0A420B6J4"/>
<evidence type="ECO:0000256" key="5">
    <source>
        <dbReference type="ARBA" id="ARBA00023237"/>
    </source>
</evidence>
<dbReference type="RefSeq" id="WP_167457262.1">
    <property type="nucleotide sequence ID" value="NZ_RAPY01000002.1"/>
</dbReference>
<dbReference type="Gene3D" id="1.25.40.390">
    <property type="match status" value="1"/>
</dbReference>
<evidence type="ECO:0000256" key="3">
    <source>
        <dbReference type="ARBA" id="ARBA00022729"/>
    </source>
</evidence>
<evidence type="ECO:0000259" key="6">
    <source>
        <dbReference type="Pfam" id="PF07980"/>
    </source>
</evidence>
<evidence type="ECO:0000259" key="7">
    <source>
        <dbReference type="Pfam" id="PF14322"/>
    </source>
</evidence>
<dbReference type="GO" id="GO:0009279">
    <property type="term" value="C:cell outer membrane"/>
    <property type="evidence" value="ECO:0007669"/>
    <property type="project" value="UniProtKB-SubCell"/>
</dbReference>
<keyword evidence="9" id="KW-1185">Reference proteome</keyword>
<sequence length="448" mass="52026">MEKKLLLKIVLLLSLILNGCGKEFLEKKRNANQVVPSKVADYQAILDNRTNINNNYSAQLMIIGTDEYILTDEAWNAIGSTYSYLKNGYIWADNVYEANDVNDWNKGYQLILYANMALDVEKVKPTNTEEIKEWNNVKGQALFHRAFAFYQLAQTFCAPYDLMTADKKQGIPLRTNYDVSVKPERGTLKQVYDMILQDLNKSVDLLPDLQPNNYRPSKIAAYALLARIYREIDQWNEALACAEKVLQVKNQLLDYNDFRNVNRYTFGGLKNGLDNKEIIFYCFSSSGYLRLIAKLPENWHDEVFGEDGDLRPSLFFKDNGLYFGSYAGGEYFTGLAIDEVLLIRAECYVRMNEIPKAVQDLNNLRKNRFTKESYRSISDQTKESLLASVLLERKRELYMRGNRWSDLRQLNLDDPKNRVTLERKINGTEYRLEPNGPKWIWPFPDVEQ</sequence>
<dbReference type="Pfam" id="PF07980">
    <property type="entry name" value="SusD_RagB"/>
    <property type="match status" value="1"/>
</dbReference>
<dbReference type="InterPro" id="IPR011990">
    <property type="entry name" value="TPR-like_helical_dom_sf"/>
</dbReference>
<evidence type="ECO:0000256" key="1">
    <source>
        <dbReference type="ARBA" id="ARBA00004442"/>
    </source>
</evidence>
<dbReference type="InterPro" id="IPR012944">
    <property type="entry name" value="SusD_RagB_dom"/>
</dbReference>
<comment type="similarity">
    <text evidence="2">Belongs to the SusD family.</text>
</comment>
<comment type="subcellular location">
    <subcellularLocation>
        <location evidence="1">Cell outer membrane</location>
    </subcellularLocation>
</comment>
<keyword evidence="4" id="KW-0472">Membrane</keyword>
<protein>
    <submittedName>
        <fullName evidence="8">SusD-like starch-binding protein associating with outer membrane</fullName>
    </submittedName>
</protein>
<keyword evidence="5" id="KW-0998">Cell outer membrane</keyword>
<feature type="domain" description="SusD-like N-terminal" evidence="7">
    <location>
        <begin position="23"/>
        <end position="229"/>
    </location>
</feature>
<dbReference type="SUPFAM" id="SSF48452">
    <property type="entry name" value="TPR-like"/>
    <property type="match status" value="1"/>
</dbReference>